<protein>
    <recommendedName>
        <fullName evidence="3">DUF2283 domain-containing protein</fullName>
    </recommendedName>
</protein>
<dbReference type="Proteomes" id="UP001595526">
    <property type="component" value="Unassembled WGS sequence"/>
</dbReference>
<sequence length="88" mass="9755">MEPFEIKQSDDESTIYVKHTETGKEVKFLPTESIPVGMQQVTESIVYDDLGGMYLAEMADGSVLDAELVDLAWAYYNRGASENVNSAD</sequence>
<keyword evidence="2" id="KW-1185">Reference proteome</keyword>
<accession>A0ABV7JPU4</accession>
<gene>
    <name evidence="1" type="ORF">ACFOET_21090</name>
</gene>
<dbReference type="EMBL" id="JBHRTA010000062">
    <property type="protein sequence ID" value="MFC3200130.1"/>
    <property type="molecule type" value="Genomic_DNA"/>
</dbReference>
<dbReference type="RefSeq" id="WP_379026412.1">
    <property type="nucleotide sequence ID" value="NZ_JBHRTA010000062.1"/>
</dbReference>
<reference evidence="2" key="1">
    <citation type="journal article" date="2019" name="Int. J. Syst. Evol. Microbiol.">
        <title>The Global Catalogue of Microorganisms (GCM) 10K type strain sequencing project: providing services to taxonomists for standard genome sequencing and annotation.</title>
        <authorList>
            <consortium name="The Broad Institute Genomics Platform"/>
            <consortium name="The Broad Institute Genome Sequencing Center for Infectious Disease"/>
            <person name="Wu L."/>
            <person name="Ma J."/>
        </authorList>
    </citation>
    <scope>NUCLEOTIDE SEQUENCE [LARGE SCALE GENOMIC DNA]</scope>
    <source>
        <strain evidence="2">KCTC 52416</strain>
    </source>
</reference>
<evidence type="ECO:0000313" key="2">
    <source>
        <dbReference type="Proteomes" id="UP001595526"/>
    </source>
</evidence>
<evidence type="ECO:0000313" key="1">
    <source>
        <dbReference type="EMBL" id="MFC3200130.1"/>
    </source>
</evidence>
<evidence type="ECO:0008006" key="3">
    <source>
        <dbReference type="Google" id="ProtNLM"/>
    </source>
</evidence>
<proteinExistence type="predicted"/>
<organism evidence="1 2">
    <name type="scientific">Parapedobacter deserti</name>
    <dbReference type="NCBI Taxonomy" id="1912957"/>
    <lineage>
        <taxon>Bacteria</taxon>
        <taxon>Pseudomonadati</taxon>
        <taxon>Bacteroidota</taxon>
        <taxon>Sphingobacteriia</taxon>
        <taxon>Sphingobacteriales</taxon>
        <taxon>Sphingobacteriaceae</taxon>
        <taxon>Parapedobacter</taxon>
    </lineage>
</organism>
<name>A0ABV7JPU4_9SPHI</name>
<comment type="caution">
    <text evidence="1">The sequence shown here is derived from an EMBL/GenBank/DDBJ whole genome shotgun (WGS) entry which is preliminary data.</text>
</comment>